<evidence type="ECO:0008006" key="3">
    <source>
        <dbReference type="Google" id="ProtNLM"/>
    </source>
</evidence>
<feature type="chain" id="PRO_5038742913" description="Secreted protein" evidence="1">
    <location>
        <begin position="33"/>
        <end position="110"/>
    </location>
</feature>
<feature type="signal peptide" evidence="1">
    <location>
        <begin position="1"/>
        <end position="32"/>
    </location>
</feature>
<organism evidence="2">
    <name type="scientific">Mycobacterium sp. (strain MCS)</name>
    <dbReference type="NCBI Taxonomy" id="164756"/>
    <lineage>
        <taxon>Bacteria</taxon>
        <taxon>Bacillati</taxon>
        <taxon>Actinomycetota</taxon>
        <taxon>Actinomycetes</taxon>
        <taxon>Mycobacteriales</taxon>
        <taxon>Mycobacteriaceae</taxon>
        <taxon>Mycobacterium</taxon>
    </lineage>
</organism>
<evidence type="ECO:0000313" key="2">
    <source>
        <dbReference type="EMBL" id="ABG11062.1"/>
    </source>
</evidence>
<evidence type="ECO:0000256" key="1">
    <source>
        <dbReference type="SAM" id="SignalP"/>
    </source>
</evidence>
<accession>A0A5Q5BRQ1</accession>
<dbReference type="KEGG" id="mmc:Mmcs_4958"/>
<sequence precursor="true">MFKSTSSKLSGVNYAAALLGAFAVFALAPATAAALPPGNTTGNTGCHYTDKDGYDIPIDDGQSVVVDGKTVTCSGGTITVSQANTGGVRPQRIPNLQVFEAQKPVLAQAR</sequence>
<protein>
    <recommendedName>
        <fullName evidence="3">Secreted protein</fullName>
    </recommendedName>
</protein>
<dbReference type="AlphaFoldDB" id="A0A5Q5BRQ1"/>
<name>A0A5Q5BRQ1_MYCSS</name>
<keyword evidence="1" id="KW-0732">Signal</keyword>
<dbReference type="EMBL" id="CP000384">
    <property type="protein sequence ID" value="ABG11062.1"/>
    <property type="molecule type" value="Genomic_DNA"/>
</dbReference>
<gene>
    <name evidence="2" type="ordered locus">Mmcs_4958</name>
</gene>
<proteinExistence type="predicted"/>
<reference evidence="2" key="1">
    <citation type="submission" date="2006-06" db="EMBL/GenBank/DDBJ databases">
        <title>Complete sequence of chromosome of Mycobacterium sp. MCS.</title>
        <authorList>
            <consortium name="US DOE Joint Genome Institute"/>
            <person name="Copeland A."/>
            <person name="Lucas S."/>
            <person name="Lapidus A."/>
            <person name="Barry K."/>
            <person name="Detter J.C."/>
            <person name="Glavina del Rio T."/>
            <person name="Hammon N."/>
            <person name="Israni S."/>
            <person name="Dalin E."/>
            <person name="Tice H."/>
            <person name="Pitluck S."/>
            <person name="Martinez M."/>
            <person name="Schmutz J."/>
            <person name="Larimer F."/>
            <person name="Land M."/>
            <person name="Hauser L."/>
            <person name="Kyrpides N."/>
            <person name="Kim E."/>
            <person name="Miller C.D."/>
            <person name="Hughes J.E."/>
            <person name="Anderson A.J."/>
            <person name="Sims R.C."/>
            <person name="Richardson P."/>
        </authorList>
    </citation>
    <scope>NUCLEOTIDE SEQUENCE [LARGE SCALE GENOMIC DNA]</scope>
    <source>
        <strain evidence="2">MCS</strain>
    </source>
</reference>